<keyword evidence="1" id="KW-1133">Transmembrane helix</keyword>
<evidence type="ECO:0000313" key="2">
    <source>
        <dbReference type="EMBL" id="MPM91082.1"/>
    </source>
</evidence>
<proteinExistence type="predicted"/>
<comment type="caution">
    <text evidence="2">The sequence shown here is derived from an EMBL/GenBank/DDBJ whole genome shotgun (WGS) entry which is preliminary data.</text>
</comment>
<keyword evidence="1" id="KW-0812">Transmembrane</keyword>
<feature type="transmembrane region" description="Helical" evidence="1">
    <location>
        <begin position="38"/>
        <end position="58"/>
    </location>
</feature>
<gene>
    <name evidence="2" type="ORF">SDC9_138207</name>
</gene>
<evidence type="ECO:0000256" key="1">
    <source>
        <dbReference type="SAM" id="Phobius"/>
    </source>
</evidence>
<protein>
    <submittedName>
        <fullName evidence="2">Uncharacterized protein</fullName>
    </submittedName>
</protein>
<sequence>MIDIVALILAVPAVVVIIIGLIGLVGSLNSERVYVSEFLSYGITVLALFTPATLLFAFSKMLYILGKIEYNQQK</sequence>
<organism evidence="2">
    <name type="scientific">bioreactor metagenome</name>
    <dbReference type="NCBI Taxonomy" id="1076179"/>
    <lineage>
        <taxon>unclassified sequences</taxon>
        <taxon>metagenomes</taxon>
        <taxon>ecological metagenomes</taxon>
    </lineage>
</organism>
<dbReference type="AlphaFoldDB" id="A0A645DRI8"/>
<name>A0A645DRI8_9ZZZZ</name>
<feature type="transmembrane region" description="Helical" evidence="1">
    <location>
        <begin position="7"/>
        <end position="26"/>
    </location>
</feature>
<keyword evidence="1" id="KW-0472">Membrane</keyword>
<dbReference type="EMBL" id="VSSQ01038195">
    <property type="protein sequence ID" value="MPM91082.1"/>
    <property type="molecule type" value="Genomic_DNA"/>
</dbReference>
<accession>A0A645DRI8</accession>
<reference evidence="2" key="1">
    <citation type="submission" date="2019-08" db="EMBL/GenBank/DDBJ databases">
        <authorList>
            <person name="Kucharzyk K."/>
            <person name="Murdoch R.W."/>
            <person name="Higgins S."/>
            <person name="Loffler F."/>
        </authorList>
    </citation>
    <scope>NUCLEOTIDE SEQUENCE</scope>
</reference>